<dbReference type="InterPro" id="IPR011422">
    <property type="entry name" value="BRAP2/ETP1_RRM"/>
</dbReference>
<feature type="domain" description="UBP-type" evidence="3">
    <location>
        <begin position="253"/>
        <end position="352"/>
    </location>
</feature>
<dbReference type="STRING" id="312017.Q23RF9"/>
<dbReference type="Pfam" id="PF02148">
    <property type="entry name" value="zf-UBP"/>
    <property type="match status" value="1"/>
</dbReference>
<dbReference type="Gene3D" id="3.30.40.10">
    <property type="entry name" value="Zinc/RING finger domain, C3HC4 (zinc finger)"/>
    <property type="match status" value="1"/>
</dbReference>
<dbReference type="GO" id="GO:0008270">
    <property type="term" value="F:zinc ion binding"/>
    <property type="evidence" value="ECO:0007669"/>
    <property type="project" value="UniProtKB-KW"/>
</dbReference>
<keyword evidence="1" id="KW-0862">Zinc</keyword>
<dbReference type="InterPro" id="IPR001607">
    <property type="entry name" value="Znf_UBP"/>
</dbReference>
<dbReference type="Pfam" id="PF07576">
    <property type="entry name" value="BRAP2"/>
    <property type="match status" value="1"/>
</dbReference>
<feature type="coiled-coil region" evidence="2">
    <location>
        <begin position="560"/>
        <end position="587"/>
    </location>
</feature>
<dbReference type="GO" id="GO:0005737">
    <property type="term" value="C:cytoplasm"/>
    <property type="evidence" value="ECO:0007669"/>
    <property type="project" value="TreeGrafter"/>
</dbReference>
<dbReference type="PANTHER" id="PTHR24007">
    <property type="entry name" value="BRCA1-ASSOCIATED PROTEIN"/>
    <property type="match status" value="1"/>
</dbReference>
<evidence type="ECO:0000313" key="5">
    <source>
        <dbReference type="Proteomes" id="UP000009168"/>
    </source>
</evidence>
<keyword evidence="2" id="KW-0175">Coiled coil</keyword>
<organism evidence="4 5">
    <name type="scientific">Tetrahymena thermophila (strain SB210)</name>
    <dbReference type="NCBI Taxonomy" id="312017"/>
    <lineage>
        <taxon>Eukaryota</taxon>
        <taxon>Sar</taxon>
        <taxon>Alveolata</taxon>
        <taxon>Ciliophora</taxon>
        <taxon>Intramacronucleata</taxon>
        <taxon>Oligohymenophorea</taxon>
        <taxon>Hymenostomatida</taxon>
        <taxon>Tetrahymenina</taxon>
        <taxon>Tetrahymenidae</taxon>
        <taxon>Tetrahymena</taxon>
    </lineage>
</organism>
<dbReference type="EMBL" id="GG662644">
    <property type="protein sequence ID" value="EAR99089.1"/>
    <property type="molecule type" value="Genomic_DNA"/>
</dbReference>
<evidence type="ECO:0000256" key="1">
    <source>
        <dbReference type="PROSITE-ProRule" id="PRU00502"/>
    </source>
</evidence>
<dbReference type="PANTHER" id="PTHR24007:SF7">
    <property type="entry name" value="BRCA1-ASSOCIATED PROTEIN"/>
    <property type="match status" value="1"/>
</dbReference>
<dbReference type="InParanoid" id="Q23RF9"/>
<dbReference type="HOGENOM" id="CLU_461954_0_0_1"/>
<proteinExistence type="predicted"/>
<dbReference type="RefSeq" id="XP_001019334.1">
    <property type="nucleotide sequence ID" value="XM_001019334.1"/>
</dbReference>
<dbReference type="eggNOG" id="KOG0804">
    <property type="taxonomic scope" value="Eukaryota"/>
</dbReference>
<dbReference type="OMA" id="ENQRVWD"/>
<dbReference type="GO" id="GO:0016567">
    <property type="term" value="P:protein ubiquitination"/>
    <property type="evidence" value="ECO:0007669"/>
    <property type="project" value="TreeGrafter"/>
</dbReference>
<dbReference type="GO" id="GO:0061630">
    <property type="term" value="F:ubiquitin protein ligase activity"/>
    <property type="evidence" value="ECO:0007669"/>
    <property type="project" value="TreeGrafter"/>
</dbReference>
<reference evidence="5" key="1">
    <citation type="journal article" date="2006" name="PLoS Biol.">
        <title>Macronuclear genome sequence of the ciliate Tetrahymena thermophila, a model eukaryote.</title>
        <authorList>
            <person name="Eisen J.A."/>
            <person name="Coyne R.S."/>
            <person name="Wu M."/>
            <person name="Wu D."/>
            <person name="Thiagarajan M."/>
            <person name="Wortman J.R."/>
            <person name="Badger J.H."/>
            <person name="Ren Q."/>
            <person name="Amedeo P."/>
            <person name="Jones K.M."/>
            <person name="Tallon L.J."/>
            <person name="Delcher A.L."/>
            <person name="Salzberg S.L."/>
            <person name="Silva J.C."/>
            <person name="Haas B.J."/>
            <person name="Majoros W.H."/>
            <person name="Farzad M."/>
            <person name="Carlton J.M."/>
            <person name="Smith R.K. Jr."/>
            <person name="Garg J."/>
            <person name="Pearlman R.E."/>
            <person name="Karrer K.M."/>
            <person name="Sun L."/>
            <person name="Manning G."/>
            <person name="Elde N.C."/>
            <person name="Turkewitz A.P."/>
            <person name="Asai D.J."/>
            <person name="Wilkes D.E."/>
            <person name="Wang Y."/>
            <person name="Cai H."/>
            <person name="Collins K."/>
            <person name="Stewart B.A."/>
            <person name="Lee S.R."/>
            <person name="Wilamowska K."/>
            <person name="Weinberg Z."/>
            <person name="Ruzzo W.L."/>
            <person name="Wloga D."/>
            <person name="Gaertig J."/>
            <person name="Frankel J."/>
            <person name="Tsao C.-C."/>
            <person name="Gorovsky M.A."/>
            <person name="Keeling P.J."/>
            <person name="Waller R.F."/>
            <person name="Patron N.J."/>
            <person name="Cherry J.M."/>
            <person name="Stover N.A."/>
            <person name="Krieger C.J."/>
            <person name="del Toro C."/>
            <person name="Ryder H.F."/>
            <person name="Williamson S.C."/>
            <person name="Barbeau R.A."/>
            <person name="Hamilton E.P."/>
            <person name="Orias E."/>
        </authorList>
    </citation>
    <scope>NUCLEOTIDE SEQUENCE [LARGE SCALE GENOMIC DNA]</scope>
    <source>
        <strain evidence="5">SB210</strain>
    </source>
</reference>
<sequence>MHYLFIDISRECKAGKEINIHDPFFESIVGVNQIEDSNNDEKNNINVEQEIIDFQNSQNGQQKIVKTQLGSDTKKKFLKDYDLKVMKTEVFLFKDISIMQNKQVQETLKRHIVYIFALPSDFNHEGFLAKALENQYEHVQNIRILQEFNGEKQKKKSIVLYFNDKESAESFTAEYNCYTINEKNEEYMLIVSLQFITYFTQTEQLQYAMEEQQKANLIELPNCPLCIEKLESSVSGFTLSIALNLFIYDVPSRWSEAKNACNTCMERDTLQCHQCSESDLEGLWLCLICGNIGCGRYKKGHAKDHWYQSGHCLSMEVESERIWDYFDDKFVHRIMKGENRKTIIMNNFEKQMPLQESLSRQANNQDQQIGNEQEIILAREVTSSRNQQLLRNNNHMMLWDQWNGMKEAEMQENNQEKFISDRVDNAIWEYCYVISHQMEEQRKFFEKKLEDVTRKSEDVQKEKESEILELENDMKILKEKRDKIKKLREANAKKQKTISDKNKEMESDIEKLELFIKGIQNNIQHFEQKQHQLSQQSSNIQSAQDTQMIGDGQKLNNKFSSALEQEILQESQKLQLLEQQLASLYEKLQAD</sequence>
<evidence type="ECO:0000313" key="4">
    <source>
        <dbReference type="EMBL" id="EAR99089.1"/>
    </source>
</evidence>
<dbReference type="GeneID" id="7838815"/>
<dbReference type="SUPFAM" id="SSF57850">
    <property type="entry name" value="RING/U-box"/>
    <property type="match status" value="1"/>
</dbReference>
<dbReference type="SMART" id="SM00290">
    <property type="entry name" value="ZnF_UBP"/>
    <property type="match status" value="1"/>
</dbReference>
<keyword evidence="5" id="KW-1185">Reference proteome</keyword>
<dbReference type="InterPro" id="IPR013083">
    <property type="entry name" value="Znf_RING/FYVE/PHD"/>
</dbReference>
<evidence type="ECO:0000256" key="2">
    <source>
        <dbReference type="SAM" id="Coils"/>
    </source>
</evidence>
<keyword evidence="1" id="KW-0863">Zinc-finger</keyword>
<protein>
    <submittedName>
        <fullName evidence="4">Zn-finger in ubiquitin-hydrolase</fullName>
    </submittedName>
</protein>
<dbReference type="AlphaFoldDB" id="Q23RF9"/>
<dbReference type="PROSITE" id="PS50271">
    <property type="entry name" value="ZF_UBP"/>
    <property type="match status" value="1"/>
</dbReference>
<dbReference type="KEGG" id="tet:TTHERM_00388300"/>
<feature type="coiled-coil region" evidence="2">
    <location>
        <begin position="435"/>
        <end position="536"/>
    </location>
</feature>
<evidence type="ECO:0000259" key="3">
    <source>
        <dbReference type="PROSITE" id="PS50271"/>
    </source>
</evidence>
<gene>
    <name evidence="4" type="ORF">TTHERM_00388300</name>
</gene>
<name>Q23RF9_TETTS</name>
<dbReference type="Proteomes" id="UP000009168">
    <property type="component" value="Unassembled WGS sequence"/>
</dbReference>
<dbReference type="OrthoDB" id="273556at2759"/>
<accession>Q23RF9</accession>
<dbReference type="GO" id="GO:0007265">
    <property type="term" value="P:Ras protein signal transduction"/>
    <property type="evidence" value="ECO:0007669"/>
    <property type="project" value="TreeGrafter"/>
</dbReference>
<keyword evidence="1" id="KW-0479">Metal-binding</keyword>